<proteinExistence type="inferred from homology"/>
<evidence type="ECO:0000256" key="4">
    <source>
        <dbReference type="ARBA" id="ARBA00022837"/>
    </source>
</evidence>
<evidence type="ECO:0000256" key="1">
    <source>
        <dbReference type="ARBA" id="ARBA00008779"/>
    </source>
</evidence>
<keyword evidence="3" id="KW-0378">Hydrolase</keyword>
<organism evidence="6 7">
    <name type="scientific">Isoptericola hypogeus</name>
    <dbReference type="NCBI Taxonomy" id="300179"/>
    <lineage>
        <taxon>Bacteria</taxon>
        <taxon>Bacillati</taxon>
        <taxon>Actinomycetota</taxon>
        <taxon>Actinomycetes</taxon>
        <taxon>Micrococcales</taxon>
        <taxon>Promicromonosporaceae</taxon>
        <taxon>Isoptericola</taxon>
    </lineage>
</organism>
<keyword evidence="4" id="KW-0106">Calcium</keyword>
<protein>
    <submittedName>
        <fullName evidence="6">Sulfatase-like hydrolase/transferase</fullName>
    </submittedName>
</protein>
<dbReference type="PANTHER" id="PTHR42693:SF53">
    <property type="entry name" value="ENDO-4-O-SULFATASE"/>
    <property type="match status" value="1"/>
</dbReference>
<comment type="similarity">
    <text evidence="1">Belongs to the sulfatase family.</text>
</comment>
<dbReference type="PROSITE" id="PS00523">
    <property type="entry name" value="SULFATASE_1"/>
    <property type="match status" value="1"/>
</dbReference>
<evidence type="ECO:0000313" key="6">
    <source>
        <dbReference type="EMBL" id="GAA1717895.1"/>
    </source>
</evidence>
<dbReference type="RefSeq" id="WP_344246674.1">
    <property type="nucleotide sequence ID" value="NZ_BAAAPM010000003.1"/>
</dbReference>
<name>A0ABN2J4M7_9MICO</name>
<dbReference type="Pfam" id="PF00884">
    <property type="entry name" value="Sulfatase"/>
    <property type="match status" value="1"/>
</dbReference>
<dbReference type="InterPro" id="IPR017850">
    <property type="entry name" value="Alkaline_phosphatase_core_sf"/>
</dbReference>
<evidence type="ECO:0000313" key="7">
    <source>
        <dbReference type="Proteomes" id="UP001501138"/>
    </source>
</evidence>
<dbReference type="Gene3D" id="3.40.720.10">
    <property type="entry name" value="Alkaline Phosphatase, subunit A"/>
    <property type="match status" value="1"/>
</dbReference>
<comment type="caution">
    <text evidence="6">The sequence shown here is derived from an EMBL/GenBank/DDBJ whole genome shotgun (WGS) entry which is preliminary data.</text>
</comment>
<evidence type="ECO:0000259" key="5">
    <source>
        <dbReference type="Pfam" id="PF00884"/>
    </source>
</evidence>
<reference evidence="6 7" key="1">
    <citation type="journal article" date="2019" name="Int. J. Syst. Evol. Microbiol.">
        <title>The Global Catalogue of Microorganisms (GCM) 10K type strain sequencing project: providing services to taxonomists for standard genome sequencing and annotation.</title>
        <authorList>
            <consortium name="The Broad Institute Genomics Platform"/>
            <consortium name="The Broad Institute Genome Sequencing Center for Infectious Disease"/>
            <person name="Wu L."/>
            <person name="Ma J."/>
        </authorList>
    </citation>
    <scope>NUCLEOTIDE SEQUENCE [LARGE SCALE GENOMIC DNA]</scope>
    <source>
        <strain evidence="6 7">JCM 15589</strain>
    </source>
</reference>
<evidence type="ECO:0000256" key="2">
    <source>
        <dbReference type="ARBA" id="ARBA00022723"/>
    </source>
</evidence>
<dbReference type="EMBL" id="BAAAPM010000003">
    <property type="protein sequence ID" value="GAA1717895.1"/>
    <property type="molecule type" value="Genomic_DNA"/>
</dbReference>
<accession>A0ABN2J4M7</accession>
<dbReference type="SUPFAM" id="SSF53649">
    <property type="entry name" value="Alkaline phosphatase-like"/>
    <property type="match status" value="1"/>
</dbReference>
<dbReference type="Gene3D" id="3.30.1120.10">
    <property type="match status" value="1"/>
</dbReference>
<dbReference type="Proteomes" id="UP001501138">
    <property type="component" value="Unassembled WGS sequence"/>
</dbReference>
<dbReference type="PANTHER" id="PTHR42693">
    <property type="entry name" value="ARYLSULFATASE FAMILY MEMBER"/>
    <property type="match status" value="1"/>
</dbReference>
<dbReference type="InterPro" id="IPR050738">
    <property type="entry name" value="Sulfatase"/>
</dbReference>
<sequence>MSDVPGSRRPATPAPQRPNVVVIYADDLGYGDLGCFGSEDVDTLYLDGLARDGARLTHWYSNAPVCSPSRAALLTGRYPVHAGVQEILGGKRGTEGLPQQPTLATTLRGAGYRTGIFGKWHLGTAAGHTPLDHGFDTHTGILAGCVDYYSHIFYWGAGNPVHDLWQDREEIYDNGRYLTEVIAERAADFISGCGDDPYLCYVPFNAPHYPMHAPREYLDRFPDLEPDRRIMAAMISAMDDGVGRILAAIDDSGQRDRTIVVFSSDNGPSAESRNWLNGEEIDYQGGSAGGLRGAKGSLFEGGIRMPTIVRWPGVVDRGTEITEPGAMMDLLPTILTAAGVPVPGRVDGVVPGWAGGTGAERDLFWEYGPQLAVRRGRWKLVRSPREVLGGPFVLDEMLVDLETDPAETTDARERVPGVAAALGEALDDWAASFGWDPTPWL</sequence>
<gene>
    <name evidence="6" type="ORF">GCM10009809_12270</name>
</gene>
<feature type="domain" description="Sulfatase N-terminal" evidence="5">
    <location>
        <begin position="18"/>
        <end position="340"/>
    </location>
</feature>
<dbReference type="InterPro" id="IPR024607">
    <property type="entry name" value="Sulfatase_CS"/>
</dbReference>
<dbReference type="InterPro" id="IPR000917">
    <property type="entry name" value="Sulfatase_N"/>
</dbReference>
<keyword evidence="7" id="KW-1185">Reference proteome</keyword>
<evidence type="ECO:0000256" key="3">
    <source>
        <dbReference type="ARBA" id="ARBA00022801"/>
    </source>
</evidence>
<keyword evidence="2" id="KW-0479">Metal-binding</keyword>